<dbReference type="PROSITE" id="PS50893">
    <property type="entry name" value="ABC_TRANSPORTER_2"/>
    <property type="match status" value="1"/>
</dbReference>
<evidence type="ECO:0000256" key="7">
    <source>
        <dbReference type="ARBA" id="ARBA00023136"/>
    </source>
</evidence>
<dbReference type="SUPFAM" id="SSF90123">
    <property type="entry name" value="ABC transporter transmembrane region"/>
    <property type="match status" value="1"/>
</dbReference>
<dbReference type="Gene3D" id="3.40.50.300">
    <property type="entry name" value="P-loop containing nucleotide triphosphate hydrolases"/>
    <property type="match status" value="1"/>
</dbReference>
<dbReference type="InterPro" id="IPR050835">
    <property type="entry name" value="ABC_transporter_sub-D"/>
</dbReference>
<evidence type="ECO:0000256" key="3">
    <source>
        <dbReference type="ARBA" id="ARBA00022692"/>
    </source>
</evidence>
<evidence type="ECO:0000256" key="6">
    <source>
        <dbReference type="ARBA" id="ARBA00022989"/>
    </source>
</evidence>
<dbReference type="InterPro" id="IPR036640">
    <property type="entry name" value="ABC1_TM_sf"/>
</dbReference>
<gene>
    <name evidence="11" type="ORF">DESAMIL20_2012</name>
</gene>
<comment type="subcellular location">
    <subcellularLocation>
        <location evidence="1">Cell membrane</location>
        <topology evidence="1">Multi-pass membrane protein</topology>
    </subcellularLocation>
</comment>
<feature type="domain" description="ABC transporter" evidence="9">
    <location>
        <begin position="369"/>
        <end position="590"/>
    </location>
</feature>
<dbReference type="RefSeq" id="WP_086034705.1">
    <property type="nucleotide sequence ID" value="NZ_MDSU01000018.1"/>
</dbReference>
<dbReference type="SMART" id="SM00382">
    <property type="entry name" value="AAA"/>
    <property type="match status" value="1"/>
</dbReference>
<feature type="transmembrane region" description="Helical" evidence="8">
    <location>
        <begin position="147"/>
        <end position="170"/>
    </location>
</feature>
<dbReference type="PROSITE" id="PS50929">
    <property type="entry name" value="ABC_TM1F"/>
    <property type="match status" value="1"/>
</dbReference>
<dbReference type="OrthoDB" id="9810134at2"/>
<dbReference type="GO" id="GO:0005524">
    <property type="term" value="F:ATP binding"/>
    <property type="evidence" value="ECO:0007669"/>
    <property type="project" value="UniProtKB-KW"/>
</dbReference>
<dbReference type="Proteomes" id="UP000194141">
    <property type="component" value="Unassembled WGS sequence"/>
</dbReference>
<keyword evidence="6 8" id="KW-1133">Transmembrane helix</keyword>
<comment type="caution">
    <text evidence="11">The sequence shown here is derived from an EMBL/GenBank/DDBJ whole genome shotgun (WGS) entry which is preliminary data.</text>
</comment>
<dbReference type="Gene3D" id="1.20.1560.10">
    <property type="entry name" value="ABC transporter type 1, transmembrane domain"/>
    <property type="match status" value="1"/>
</dbReference>
<dbReference type="Pfam" id="PF00005">
    <property type="entry name" value="ABC_tran"/>
    <property type="match status" value="1"/>
</dbReference>
<protein>
    <submittedName>
        <fullName evidence="11">ABC transporter like</fullName>
    </submittedName>
</protein>
<dbReference type="GO" id="GO:0016887">
    <property type="term" value="F:ATP hydrolysis activity"/>
    <property type="evidence" value="ECO:0007669"/>
    <property type="project" value="InterPro"/>
</dbReference>
<keyword evidence="7 8" id="KW-0472">Membrane</keyword>
<feature type="transmembrane region" description="Helical" evidence="8">
    <location>
        <begin position="27"/>
        <end position="49"/>
    </location>
</feature>
<dbReference type="GO" id="GO:0140359">
    <property type="term" value="F:ABC-type transporter activity"/>
    <property type="evidence" value="ECO:0007669"/>
    <property type="project" value="InterPro"/>
</dbReference>
<feature type="domain" description="ABC transmembrane type-1" evidence="10">
    <location>
        <begin position="33"/>
        <end position="332"/>
    </location>
</feature>
<evidence type="ECO:0000313" key="11">
    <source>
        <dbReference type="EMBL" id="OSS42459.1"/>
    </source>
</evidence>
<accession>A0A1X4XY49</accession>
<keyword evidence="2" id="KW-0813">Transport</keyword>
<evidence type="ECO:0000256" key="8">
    <source>
        <dbReference type="SAM" id="Phobius"/>
    </source>
</evidence>
<dbReference type="PANTHER" id="PTHR11384:SF59">
    <property type="entry name" value="LYSOSOMAL COBALAMIN TRANSPORTER ABCD4"/>
    <property type="match status" value="1"/>
</dbReference>
<proteinExistence type="predicted"/>
<evidence type="ECO:0000259" key="10">
    <source>
        <dbReference type="PROSITE" id="PS50929"/>
    </source>
</evidence>
<reference evidence="11 12" key="1">
    <citation type="journal article" date="2017" name="Front. Microbiol.">
        <title>Genome Sequence of Desulfurella amilsii Strain TR1 and Comparative Genomics of Desulfurellaceae Family.</title>
        <authorList>
            <person name="Florentino A.P."/>
            <person name="Stams A.J."/>
            <person name="Sanchez-Andrea I."/>
        </authorList>
    </citation>
    <scope>NUCLEOTIDE SEQUENCE [LARGE SCALE GENOMIC DNA]</scope>
    <source>
        <strain evidence="11 12">TR1</strain>
    </source>
</reference>
<dbReference type="AlphaFoldDB" id="A0A1X4XY49"/>
<evidence type="ECO:0000256" key="2">
    <source>
        <dbReference type="ARBA" id="ARBA00022448"/>
    </source>
</evidence>
<dbReference type="InterPro" id="IPR003593">
    <property type="entry name" value="AAA+_ATPase"/>
</dbReference>
<dbReference type="EMBL" id="MDSU01000018">
    <property type="protein sequence ID" value="OSS42459.1"/>
    <property type="molecule type" value="Genomic_DNA"/>
</dbReference>
<dbReference type="GO" id="GO:0005886">
    <property type="term" value="C:plasma membrane"/>
    <property type="evidence" value="ECO:0007669"/>
    <property type="project" value="UniProtKB-SubCell"/>
</dbReference>
<evidence type="ECO:0000256" key="5">
    <source>
        <dbReference type="ARBA" id="ARBA00022840"/>
    </source>
</evidence>
<keyword evidence="3 8" id="KW-0812">Transmembrane</keyword>
<dbReference type="InterPro" id="IPR003439">
    <property type="entry name" value="ABC_transporter-like_ATP-bd"/>
</dbReference>
<feature type="transmembrane region" description="Helical" evidence="8">
    <location>
        <begin position="69"/>
        <end position="92"/>
    </location>
</feature>
<evidence type="ECO:0000256" key="4">
    <source>
        <dbReference type="ARBA" id="ARBA00022741"/>
    </source>
</evidence>
<keyword evidence="5" id="KW-0067">ATP-binding</keyword>
<dbReference type="InterPro" id="IPR027417">
    <property type="entry name" value="P-loop_NTPase"/>
</dbReference>
<dbReference type="InterPro" id="IPR011527">
    <property type="entry name" value="ABC1_TM_dom"/>
</dbReference>
<name>A0A1X4XY49_9BACT</name>
<dbReference type="Pfam" id="PF06472">
    <property type="entry name" value="ABC_membrane_2"/>
    <property type="match status" value="1"/>
</dbReference>
<sequence length="590" mass="68390">MKQFNKEVFKDAWHLIKPYWVSKEKKTAYILLAAIIFLNLAIVFINVLFNLWYKEFYNALQEFNEKAFWIALGQFTALAFFYIISAVYSLYLNQMLQIKWRKWLTDEFLNKWMDKKIYYHLQVFNHQTDNPDQRISEDLNMFISQSLGLSLGLLSSVVTLFSFISILWIVSGPLHLSVFGFLITIPGYMVWAALIYAIFGTWITAVIGRPLIPLNFNQQRFEADFRFNLVRIRENSESVALYSGEEKEHGHLMRKFADIFENYWKIMVRQKKLTWFTSGYNQIAIIFPILVAAPRFFAKKIQLGGLMQIAQAFGQVQTSLSYIVNSYTALANWHAVADRLRTFEHNIQSIKALQSINNNIKYKPSDYLLSVKNLSIMLPDNKTYLIKNLNFELKPTQSLLIVGPSGIGKSTLIRTIAGLWPFGDGEIELPQKEKTLFLPQKPYLPIGTLRDILIYPNGDPSTDNEVLKELLISLNLKYLSKHLLDVNMWSQVLSLGEQQYIAFGRIFLQKPDWIFMDEATSALDEKSERLLYMRLFKELPQSACLSVGHRSSLLNYHKIKLSLLGEGNWSLEPIKKSDSAKISYLKEEFA</sequence>
<keyword evidence="4" id="KW-0547">Nucleotide-binding</keyword>
<organism evidence="11 12">
    <name type="scientific">Desulfurella amilsii</name>
    <dbReference type="NCBI Taxonomy" id="1562698"/>
    <lineage>
        <taxon>Bacteria</taxon>
        <taxon>Pseudomonadati</taxon>
        <taxon>Campylobacterota</taxon>
        <taxon>Desulfurellia</taxon>
        <taxon>Desulfurellales</taxon>
        <taxon>Desulfurellaceae</taxon>
        <taxon>Desulfurella</taxon>
    </lineage>
</organism>
<dbReference type="STRING" id="1562698.DESAMIL20_2012"/>
<evidence type="ECO:0000256" key="1">
    <source>
        <dbReference type="ARBA" id="ARBA00004651"/>
    </source>
</evidence>
<dbReference type="SUPFAM" id="SSF52540">
    <property type="entry name" value="P-loop containing nucleoside triphosphate hydrolases"/>
    <property type="match status" value="1"/>
</dbReference>
<keyword evidence="12" id="KW-1185">Reference proteome</keyword>
<evidence type="ECO:0000313" key="12">
    <source>
        <dbReference type="Proteomes" id="UP000194141"/>
    </source>
</evidence>
<evidence type="ECO:0000259" key="9">
    <source>
        <dbReference type="PROSITE" id="PS50893"/>
    </source>
</evidence>
<dbReference type="CDD" id="cd03223">
    <property type="entry name" value="ABCD_peroxisomal_ALDP"/>
    <property type="match status" value="1"/>
</dbReference>
<feature type="transmembrane region" description="Helical" evidence="8">
    <location>
        <begin position="273"/>
        <end position="293"/>
    </location>
</feature>
<dbReference type="PANTHER" id="PTHR11384">
    <property type="entry name" value="ATP-BINDING CASSETTE, SUB-FAMILY D MEMBER"/>
    <property type="match status" value="1"/>
</dbReference>